<dbReference type="InterPro" id="IPR051158">
    <property type="entry name" value="Metallophosphoesterase_sf"/>
</dbReference>
<feature type="transmembrane region" description="Helical" evidence="1">
    <location>
        <begin position="12"/>
        <end position="31"/>
    </location>
</feature>
<dbReference type="PANTHER" id="PTHR31302:SF25">
    <property type="entry name" value="PHOSPHOESTERASE"/>
    <property type="match status" value="1"/>
</dbReference>
<dbReference type="EC" id="3.6.1.-" evidence="3"/>
<proteinExistence type="predicted"/>
<dbReference type="InterPro" id="IPR004843">
    <property type="entry name" value="Calcineurin-like_PHP"/>
</dbReference>
<sequence>MSKITRRGFFKRIFTSFFVAIIASGVGYYYARYVEPKQMNKVKHTIVHKSIPKSFDGIKIAQFSDTHVGHFFDKQDLENAVKIINQEQPDVVFFTGDLMDNPMEYDQSYNLIHILEKVNAPLGKFAIYGNHDHGGYGTETYEEIMEASGFTILKNENTYIELIDKSRIYIGGVDDLMLGRPDFRQTLRNIPEDAYTILLAHEPDVAEAISEEFHVNLQLSGHSHGGQIQLPFIGPLITPPLGTKFYEDFYYLNNLTLYVNKGLGTTRQPYRFLVPPEITFFTLKSDQ</sequence>
<dbReference type="CDD" id="cd07385">
    <property type="entry name" value="MPP_YkuE_C"/>
    <property type="match status" value="1"/>
</dbReference>
<dbReference type="Proteomes" id="UP000789833">
    <property type="component" value="Unassembled WGS sequence"/>
</dbReference>
<evidence type="ECO:0000259" key="2">
    <source>
        <dbReference type="Pfam" id="PF00149"/>
    </source>
</evidence>
<dbReference type="EMBL" id="CAKJTJ010000002">
    <property type="protein sequence ID" value="CAG9619914.1"/>
    <property type="molecule type" value="Genomic_DNA"/>
</dbReference>
<accession>A0ABM8YJ08</accession>
<dbReference type="SUPFAM" id="SSF56300">
    <property type="entry name" value="Metallo-dependent phosphatases"/>
    <property type="match status" value="1"/>
</dbReference>
<evidence type="ECO:0000313" key="4">
    <source>
        <dbReference type="Proteomes" id="UP000789833"/>
    </source>
</evidence>
<gene>
    <name evidence="3" type="primary">lpxG</name>
    <name evidence="3" type="ORF">BACCIP111883_00682</name>
</gene>
<dbReference type="InterPro" id="IPR029052">
    <property type="entry name" value="Metallo-depent_PP-like"/>
</dbReference>
<name>A0ABM8YJ08_9BACI</name>
<dbReference type="Pfam" id="PF00149">
    <property type="entry name" value="Metallophos"/>
    <property type="match status" value="1"/>
</dbReference>
<comment type="caution">
    <text evidence="3">The sequence shown here is derived from an EMBL/GenBank/DDBJ whole genome shotgun (WGS) entry which is preliminary data.</text>
</comment>
<keyword evidence="1" id="KW-1133">Transmembrane helix</keyword>
<keyword evidence="3" id="KW-0378">Hydrolase</keyword>
<keyword evidence="4" id="KW-1185">Reference proteome</keyword>
<evidence type="ECO:0000256" key="1">
    <source>
        <dbReference type="SAM" id="Phobius"/>
    </source>
</evidence>
<dbReference type="Gene3D" id="3.60.21.10">
    <property type="match status" value="1"/>
</dbReference>
<evidence type="ECO:0000313" key="3">
    <source>
        <dbReference type="EMBL" id="CAG9619914.1"/>
    </source>
</evidence>
<dbReference type="GO" id="GO:0016787">
    <property type="term" value="F:hydrolase activity"/>
    <property type="evidence" value="ECO:0007669"/>
    <property type="project" value="UniProtKB-KW"/>
</dbReference>
<protein>
    <submittedName>
        <fullName evidence="3">UDP-2,3-diacylglucosamine pyrophosphatase LpxG</fullName>
        <ecNumber evidence="3">3.6.1.-</ecNumber>
    </submittedName>
</protein>
<dbReference type="PANTHER" id="PTHR31302">
    <property type="entry name" value="TRANSMEMBRANE PROTEIN WITH METALLOPHOSPHOESTERASE DOMAIN-RELATED"/>
    <property type="match status" value="1"/>
</dbReference>
<organism evidence="3 4">
    <name type="scientific">Sutcliffiella rhizosphaerae</name>
    <dbReference type="NCBI Taxonomy" id="2880967"/>
    <lineage>
        <taxon>Bacteria</taxon>
        <taxon>Bacillati</taxon>
        <taxon>Bacillota</taxon>
        <taxon>Bacilli</taxon>
        <taxon>Bacillales</taxon>
        <taxon>Bacillaceae</taxon>
        <taxon>Sutcliffiella</taxon>
    </lineage>
</organism>
<keyword evidence="1" id="KW-0812">Transmembrane</keyword>
<keyword evidence="1" id="KW-0472">Membrane</keyword>
<dbReference type="RefSeq" id="WP_230499837.1">
    <property type="nucleotide sequence ID" value="NZ_CAKJTJ010000002.1"/>
</dbReference>
<feature type="domain" description="Calcineurin-like phosphoesterase" evidence="2">
    <location>
        <begin position="58"/>
        <end position="225"/>
    </location>
</feature>
<reference evidence="3 4" key="1">
    <citation type="submission" date="2021-10" db="EMBL/GenBank/DDBJ databases">
        <authorList>
            <person name="Criscuolo A."/>
        </authorList>
    </citation>
    <scope>NUCLEOTIDE SEQUENCE [LARGE SCALE GENOMIC DNA]</scope>
    <source>
        <strain evidence="4">CIP 111883</strain>
    </source>
</reference>